<keyword evidence="3" id="KW-1185">Reference proteome</keyword>
<evidence type="ECO:0000313" key="2">
    <source>
        <dbReference type="EMBL" id="KAF7808973.1"/>
    </source>
</evidence>
<dbReference type="Proteomes" id="UP000634136">
    <property type="component" value="Unassembled WGS sequence"/>
</dbReference>
<protein>
    <submittedName>
        <fullName evidence="2">Chaperonin 60 subunit beta 4</fullName>
    </submittedName>
</protein>
<name>A0A834SR24_9FABA</name>
<dbReference type="OrthoDB" id="1688388at2759"/>
<reference evidence="2" key="1">
    <citation type="submission" date="2020-09" db="EMBL/GenBank/DDBJ databases">
        <title>Genome-Enabled Discovery of Anthraquinone Biosynthesis in Senna tora.</title>
        <authorList>
            <person name="Kang S.-H."/>
            <person name="Pandey R.P."/>
            <person name="Lee C.-M."/>
            <person name="Sim J.-S."/>
            <person name="Jeong J.-T."/>
            <person name="Choi B.-S."/>
            <person name="Jung M."/>
            <person name="Ginzburg D."/>
            <person name="Zhao K."/>
            <person name="Won S.Y."/>
            <person name="Oh T.-J."/>
            <person name="Yu Y."/>
            <person name="Kim N.-H."/>
            <person name="Lee O.R."/>
            <person name="Lee T.-H."/>
            <person name="Bashyal P."/>
            <person name="Kim T.-S."/>
            <person name="Lee W.-H."/>
            <person name="Kawkins C."/>
            <person name="Kim C.-K."/>
            <person name="Kim J.S."/>
            <person name="Ahn B.O."/>
            <person name="Rhee S.Y."/>
            <person name="Sohng J.K."/>
        </authorList>
    </citation>
    <scope>NUCLEOTIDE SEQUENCE</scope>
    <source>
        <tissue evidence="2">Leaf</tissue>
    </source>
</reference>
<keyword evidence="1" id="KW-1133">Transmembrane helix</keyword>
<dbReference type="EMBL" id="JAAIUW010000011">
    <property type="protein sequence ID" value="KAF7808973.1"/>
    <property type="molecule type" value="Genomic_DNA"/>
</dbReference>
<evidence type="ECO:0000313" key="3">
    <source>
        <dbReference type="Proteomes" id="UP000634136"/>
    </source>
</evidence>
<comment type="caution">
    <text evidence="2">The sequence shown here is derived from an EMBL/GenBank/DDBJ whole genome shotgun (WGS) entry which is preliminary data.</text>
</comment>
<keyword evidence="1" id="KW-0472">Membrane</keyword>
<sequence length="49" mass="5251">MTMVMGLSVLVILDLVVAGFSLMICFAIFAFVASILCSTAFFLNSKDLS</sequence>
<gene>
    <name evidence="2" type="ORF">G2W53_035716</name>
</gene>
<organism evidence="2 3">
    <name type="scientific">Senna tora</name>
    <dbReference type="NCBI Taxonomy" id="362788"/>
    <lineage>
        <taxon>Eukaryota</taxon>
        <taxon>Viridiplantae</taxon>
        <taxon>Streptophyta</taxon>
        <taxon>Embryophyta</taxon>
        <taxon>Tracheophyta</taxon>
        <taxon>Spermatophyta</taxon>
        <taxon>Magnoliopsida</taxon>
        <taxon>eudicotyledons</taxon>
        <taxon>Gunneridae</taxon>
        <taxon>Pentapetalae</taxon>
        <taxon>rosids</taxon>
        <taxon>fabids</taxon>
        <taxon>Fabales</taxon>
        <taxon>Fabaceae</taxon>
        <taxon>Caesalpinioideae</taxon>
        <taxon>Cassia clade</taxon>
        <taxon>Senna</taxon>
    </lineage>
</organism>
<proteinExistence type="predicted"/>
<accession>A0A834SR24</accession>
<keyword evidence="1" id="KW-0812">Transmembrane</keyword>
<evidence type="ECO:0000256" key="1">
    <source>
        <dbReference type="SAM" id="Phobius"/>
    </source>
</evidence>
<dbReference type="AlphaFoldDB" id="A0A834SR24"/>
<feature type="transmembrane region" description="Helical" evidence="1">
    <location>
        <begin position="20"/>
        <end position="43"/>
    </location>
</feature>